<dbReference type="EMBL" id="LFIW01000717">
    <property type="protein sequence ID" value="KZL85137.1"/>
    <property type="molecule type" value="Genomic_DNA"/>
</dbReference>
<keyword evidence="3" id="KW-1185">Reference proteome</keyword>
<reference evidence="2 3" key="1">
    <citation type="submission" date="2015-06" db="EMBL/GenBank/DDBJ databases">
        <title>Survival trade-offs in plant roots during colonization by closely related pathogenic and mutualistic fungi.</title>
        <authorList>
            <person name="Hacquard S."/>
            <person name="Kracher B."/>
            <person name="Hiruma K."/>
            <person name="Weinman A."/>
            <person name="Muench P."/>
            <person name="Garrido Oter R."/>
            <person name="Ver Loren van Themaat E."/>
            <person name="Dallerey J.-F."/>
            <person name="Damm U."/>
            <person name="Henrissat B."/>
            <person name="Lespinet O."/>
            <person name="Thon M."/>
            <person name="Kemen E."/>
            <person name="McHardy A.C."/>
            <person name="Schulze-Lefert P."/>
            <person name="O'Connell R.J."/>
        </authorList>
    </citation>
    <scope>NUCLEOTIDE SEQUENCE [LARGE SCALE GENOMIC DNA]</scope>
    <source>
        <strain evidence="2 3">MAFF 238704</strain>
    </source>
</reference>
<protein>
    <submittedName>
        <fullName evidence="2">Uncharacterized protein</fullName>
    </submittedName>
</protein>
<comment type="caution">
    <text evidence="2">The sequence shown here is derived from an EMBL/GenBank/DDBJ whole genome shotgun (WGS) entry which is preliminary data.</text>
</comment>
<dbReference type="AlphaFoldDB" id="A0A167EHC5"/>
<evidence type="ECO:0000313" key="3">
    <source>
        <dbReference type="Proteomes" id="UP000076584"/>
    </source>
</evidence>
<proteinExistence type="predicted"/>
<feature type="region of interest" description="Disordered" evidence="1">
    <location>
        <begin position="1"/>
        <end position="78"/>
    </location>
</feature>
<accession>A0A167EHC5</accession>
<name>A0A167EHC5_COLIC</name>
<dbReference type="Proteomes" id="UP000076584">
    <property type="component" value="Unassembled WGS sequence"/>
</dbReference>
<feature type="compositionally biased region" description="Polar residues" evidence="1">
    <location>
        <begin position="321"/>
        <end position="333"/>
    </location>
</feature>
<gene>
    <name evidence="2" type="ORF">CI238_03028</name>
</gene>
<feature type="region of interest" description="Disordered" evidence="1">
    <location>
        <begin position="285"/>
        <end position="336"/>
    </location>
</feature>
<evidence type="ECO:0000313" key="2">
    <source>
        <dbReference type="EMBL" id="KZL85137.1"/>
    </source>
</evidence>
<organism evidence="2 3">
    <name type="scientific">Colletotrichum incanum</name>
    <name type="common">Soybean anthracnose fungus</name>
    <dbReference type="NCBI Taxonomy" id="1573173"/>
    <lineage>
        <taxon>Eukaryota</taxon>
        <taxon>Fungi</taxon>
        <taxon>Dikarya</taxon>
        <taxon>Ascomycota</taxon>
        <taxon>Pezizomycotina</taxon>
        <taxon>Sordariomycetes</taxon>
        <taxon>Hypocreomycetidae</taxon>
        <taxon>Glomerellales</taxon>
        <taxon>Glomerellaceae</taxon>
        <taxon>Colletotrichum</taxon>
        <taxon>Colletotrichum spaethianum species complex</taxon>
    </lineage>
</organism>
<feature type="compositionally biased region" description="Polar residues" evidence="1">
    <location>
        <begin position="290"/>
        <end position="308"/>
    </location>
</feature>
<evidence type="ECO:0000256" key="1">
    <source>
        <dbReference type="SAM" id="MobiDB-lite"/>
    </source>
</evidence>
<sequence>MPKIGSKGPAGGASSAGEDNVPASSSQTARTPLDDTANIPKSFRDASSPSTPSTEDGPLMLPRTPPKQRSVIGSTNDSTLNVSSAETIEDMYEGFDLNNIFKNLDPNSKDADVVITPTLQLSRKRFATVAFDDEMDKLVRRTSSATSSYSLPLALHLVDGVPAPYAGLVRGLSIGASRNIPMDRDYEEESSSDNESSFLKNVDDSLPVSGSLGGESQLAQDLNPDDSVLPERKKPGRKKNNKWKEYHKPTWLDETFRDSLKGFADAKAYFSVRRTEADLDQWLQGIPESSGWSPNLPDSSKSPNSTADGSGDTVLPARFSASPTTDSKGNQTPICDPGWVKKASIEDLVKHSQGLAGYSTVKTRAGYRERAKVYNHSERAKQYTKKCKQKKYAELVAGPVKHRQVLDNRKETRKDRPSILTENKLATYRKSQAIRNKTYAQRRNNDPERHAEYLEKNREAYAAKKIQKARNASAFASADTLV</sequence>
<feature type="region of interest" description="Disordered" evidence="1">
    <location>
        <begin position="184"/>
        <end position="242"/>
    </location>
</feature>
<feature type="compositionally biased region" description="Polar residues" evidence="1">
    <location>
        <begin position="45"/>
        <end position="54"/>
    </location>
</feature>